<evidence type="ECO:0000256" key="1">
    <source>
        <dbReference type="SAM" id="MobiDB-lite"/>
    </source>
</evidence>
<name>A0A0A0HU62_PARBD</name>
<accession>A0A0A0HU62</accession>
<keyword evidence="3" id="KW-1185">Reference proteome</keyword>
<dbReference type="Proteomes" id="UP000001628">
    <property type="component" value="Unassembled WGS sequence"/>
</dbReference>
<evidence type="ECO:0000313" key="3">
    <source>
        <dbReference type="Proteomes" id="UP000001628"/>
    </source>
</evidence>
<feature type="region of interest" description="Disordered" evidence="1">
    <location>
        <begin position="67"/>
        <end position="86"/>
    </location>
</feature>
<gene>
    <name evidence="2" type="ORF">PADG_11990</name>
</gene>
<dbReference type="RefSeq" id="XP_010761583.1">
    <property type="nucleotide sequence ID" value="XM_010763281.1"/>
</dbReference>
<reference evidence="2 3" key="1">
    <citation type="journal article" date="2011" name="PLoS Genet.">
        <title>Comparative genomic analysis of human fungal pathogens causing paracoccidioidomycosis.</title>
        <authorList>
            <person name="Desjardins C.A."/>
            <person name="Champion M.D."/>
            <person name="Holder J.W."/>
            <person name="Muszewska A."/>
            <person name="Goldberg J."/>
            <person name="Bailao A.M."/>
            <person name="Brigido M.M."/>
            <person name="Ferreira M.E."/>
            <person name="Garcia A.M."/>
            <person name="Grynberg M."/>
            <person name="Gujja S."/>
            <person name="Heiman D.I."/>
            <person name="Henn M.R."/>
            <person name="Kodira C.D."/>
            <person name="Leon-Narvaez H."/>
            <person name="Longo L.V."/>
            <person name="Ma L.J."/>
            <person name="Malavazi I."/>
            <person name="Matsuo A.L."/>
            <person name="Morais F.V."/>
            <person name="Pereira M."/>
            <person name="Rodriguez-Brito S."/>
            <person name="Sakthikumar S."/>
            <person name="Salem-Izacc S.M."/>
            <person name="Sykes S.M."/>
            <person name="Teixeira M.M."/>
            <person name="Vallejo M.C."/>
            <person name="Walter M.E."/>
            <person name="Yandava C."/>
            <person name="Young S."/>
            <person name="Zeng Q."/>
            <person name="Zucker J."/>
            <person name="Felipe M.S."/>
            <person name="Goldman G.H."/>
            <person name="Haas B.J."/>
            <person name="McEwen J.G."/>
            <person name="Nino-Vega G."/>
            <person name="Puccia R."/>
            <person name="San-Blas G."/>
            <person name="Soares C.M."/>
            <person name="Birren B.W."/>
            <person name="Cuomo C.A."/>
        </authorList>
    </citation>
    <scope>NUCLEOTIDE SEQUENCE [LARGE SCALE GENOMIC DNA]</scope>
    <source>
        <strain evidence="2 3">Pb18</strain>
    </source>
</reference>
<evidence type="ECO:0000313" key="2">
    <source>
        <dbReference type="EMBL" id="KGM91853.1"/>
    </source>
</evidence>
<sequence>MGSGLVFSQIPAVGLVEDEVLVIQAPLHLSPGLRNAPHILGKDMIYLVVWNHHVVLRLADQHEGLNRINCGRNTKPRKLKKSSHAGRSLIKRSFQKS</sequence>
<dbReference type="InParanoid" id="A0A0A0HU62"/>
<proteinExistence type="predicted"/>
<organism evidence="2 3">
    <name type="scientific">Paracoccidioides brasiliensis (strain Pb18)</name>
    <dbReference type="NCBI Taxonomy" id="502780"/>
    <lineage>
        <taxon>Eukaryota</taxon>
        <taxon>Fungi</taxon>
        <taxon>Dikarya</taxon>
        <taxon>Ascomycota</taxon>
        <taxon>Pezizomycotina</taxon>
        <taxon>Eurotiomycetes</taxon>
        <taxon>Eurotiomycetidae</taxon>
        <taxon>Onygenales</taxon>
        <taxon>Ajellomycetaceae</taxon>
        <taxon>Paracoccidioides</taxon>
    </lineage>
</organism>
<protein>
    <submittedName>
        <fullName evidence="2">Uncharacterized protein</fullName>
    </submittedName>
</protein>
<dbReference type="EMBL" id="KN275963">
    <property type="protein sequence ID" value="KGM91853.1"/>
    <property type="molecule type" value="Genomic_DNA"/>
</dbReference>
<dbReference type="GeneID" id="22587887"/>
<dbReference type="VEuPathDB" id="FungiDB:PADG_11990"/>
<feature type="compositionally biased region" description="Basic residues" evidence="1">
    <location>
        <begin position="74"/>
        <end position="86"/>
    </location>
</feature>
<dbReference type="HOGENOM" id="CLU_2347315_0_0_1"/>
<dbReference type="KEGG" id="pbn:PADG_11990"/>
<dbReference type="AlphaFoldDB" id="A0A0A0HU62"/>